<evidence type="ECO:0000313" key="2">
    <source>
        <dbReference type="Proteomes" id="UP000249890"/>
    </source>
</evidence>
<dbReference type="Proteomes" id="UP000249890">
    <property type="component" value="Chromosome"/>
</dbReference>
<dbReference type="KEGG" id="pdh:B9T62_15500"/>
<dbReference type="OrthoDB" id="1809923at2"/>
<evidence type="ECO:0000313" key="1">
    <source>
        <dbReference type="EMBL" id="ASA22056.1"/>
    </source>
</evidence>
<dbReference type="EMBL" id="CP021780">
    <property type="protein sequence ID" value="ASA22056.1"/>
    <property type="molecule type" value="Genomic_DNA"/>
</dbReference>
<name>A0A2Z2K6Y1_9BACL</name>
<sequence length="231" mass="27071">MVKGSLAVNKTRKPRKLKYTNQQILDAIRHQYRLHEDCLTSDQYKDSRQLPNLSTAIKRFGSVKAVWKAAGLKVPKKKTNYASKRYVNFKTISIEELLEFLRHSLLTIGYIPLALDYSKMKQKPPLAALSNRGLTWRQSVEKAGFSFDKSREAGKLIPLDEGFANSRKYRDRARKQKLRAELVRLGRCPQCRKPWEEPKPNGRGKKPDHCRQCQIYYKERYEDRRRNVDES</sequence>
<dbReference type="AlphaFoldDB" id="A0A2Z2K6Y1"/>
<organism evidence="1 2">
    <name type="scientific">Paenibacillus donghaensis</name>
    <dbReference type="NCBI Taxonomy" id="414771"/>
    <lineage>
        <taxon>Bacteria</taxon>
        <taxon>Bacillati</taxon>
        <taxon>Bacillota</taxon>
        <taxon>Bacilli</taxon>
        <taxon>Bacillales</taxon>
        <taxon>Paenibacillaceae</taxon>
        <taxon>Paenibacillus</taxon>
    </lineage>
</organism>
<reference evidence="1 2" key="1">
    <citation type="submission" date="2017-06" db="EMBL/GenBank/DDBJ databases">
        <title>Complete genome sequence of Paenibacillus donghaensis KCTC 13049T isolated from East Sea sediment, South Korea.</title>
        <authorList>
            <person name="Jung B.K."/>
            <person name="Hong S.-J."/>
            <person name="Shin J.-H."/>
        </authorList>
    </citation>
    <scope>NUCLEOTIDE SEQUENCE [LARGE SCALE GENOMIC DNA]</scope>
    <source>
        <strain evidence="1 2">KCTC 13049</strain>
    </source>
</reference>
<accession>A0A2Z2K6Y1</accession>
<keyword evidence="2" id="KW-1185">Reference proteome</keyword>
<dbReference type="RefSeq" id="WP_087916062.1">
    <property type="nucleotide sequence ID" value="NZ_CP021780.1"/>
</dbReference>
<proteinExistence type="predicted"/>
<gene>
    <name evidence="1" type="ORF">B9T62_15500</name>
</gene>
<protein>
    <submittedName>
        <fullName evidence="1">Uncharacterized protein</fullName>
    </submittedName>
</protein>